<name>A0A161MEY7_TRIIF</name>
<proteinExistence type="predicted"/>
<sequence>MLRPDLVRFLKNNIIYNY</sequence>
<dbReference type="AlphaFoldDB" id="A0A161MEY7"/>
<protein>
    <submittedName>
        <fullName evidence="1">Uncharacterized protein</fullName>
    </submittedName>
</protein>
<reference evidence="1" key="2">
    <citation type="journal article" date="2017" name="J. Med. Entomol.">
        <title>Transcriptome Analysis of the Triatoma infestans (Hemiptera: Reduviidae) Integument.</title>
        <authorList>
            <person name="Calderon-Fernandez G.M."/>
            <person name="Moriconi D.E."/>
            <person name="Dulbecco A.B."/>
            <person name="Juarez M.P."/>
        </authorList>
    </citation>
    <scope>NUCLEOTIDE SEQUENCE</scope>
    <source>
        <strain evidence="1">Int1</strain>
        <tissue evidence="1">Integument</tissue>
    </source>
</reference>
<reference evidence="1" key="1">
    <citation type="submission" date="2016-04" db="EMBL/GenBank/DDBJ databases">
        <authorList>
            <person name="Calderon-Fernandez G.M.Sr."/>
        </authorList>
    </citation>
    <scope>NUCLEOTIDE SEQUENCE</scope>
    <source>
        <strain evidence="1">Int1</strain>
        <tissue evidence="1">Integument</tissue>
    </source>
</reference>
<evidence type="ECO:0000313" key="1">
    <source>
        <dbReference type="EMBL" id="JAR99165.1"/>
    </source>
</evidence>
<accession>A0A161MEY7</accession>
<dbReference type="EMBL" id="GEMB01004097">
    <property type="protein sequence ID" value="JAR99165.1"/>
    <property type="molecule type" value="Transcribed_RNA"/>
</dbReference>
<organism evidence="1">
    <name type="scientific">Triatoma infestans</name>
    <name type="common">Assassin bug</name>
    <dbReference type="NCBI Taxonomy" id="30076"/>
    <lineage>
        <taxon>Eukaryota</taxon>
        <taxon>Metazoa</taxon>
        <taxon>Ecdysozoa</taxon>
        <taxon>Arthropoda</taxon>
        <taxon>Hexapoda</taxon>
        <taxon>Insecta</taxon>
        <taxon>Pterygota</taxon>
        <taxon>Neoptera</taxon>
        <taxon>Paraneoptera</taxon>
        <taxon>Hemiptera</taxon>
        <taxon>Heteroptera</taxon>
        <taxon>Panheteroptera</taxon>
        <taxon>Cimicomorpha</taxon>
        <taxon>Reduviidae</taxon>
        <taxon>Triatominae</taxon>
        <taxon>Triatoma</taxon>
    </lineage>
</organism>